<dbReference type="GO" id="GO:0003887">
    <property type="term" value="F:DNA-directed DNA polymerase activity"/>
    <property type="evidence" value="ECO:0007669"/>
    <property type="project" value="UniProtKB-EC"/>
</dbReference>
<keyword evidence="2" id="KW-1185">Reference proteome</keyword>
<gene>
    <name evidence="1" type="ORF">NB231_03707</name>
</gene>
<dbReference type="AlphaFoldDB" id="A4BTN6"/>
<accession>A4BTN6</accession>
<dbReference type="HOGENOM" id="CLU_2992115_0_0_6"/>
<dbReference type="EMBL" id="AAOF01000015">
    <property type="protein sequence ID" value="EAR20850.1"/>
    <property type="molecule type" value="Genomic_DNA"/>
</dbReference>
<dbReference type="EC" id="2.7.7.7" evidence="1"/>
<name>A4BTN6_9GAMM</name>
<reference evidence="1 2" key="1">
    <citation type="submission" date="2006-02" db="EMBL/GenBank/DDBJ databases">
        <authorList>
            <person name="Waterbury J."/>
            <person name="Ferriera S."/>
            <person name="Johnson J."/>
            <person name="Kravitz S."/>
            <person name="Halpern A."/>
            <person name="Remington K."/>
            <person name="Beeson K."/>
            <person name="Tran B."/>
            <person name="Rogers Y.-H."/>
            <person name="Friedman R."/>
            <person name="Venter J.C."/>
        </authorList>
    </citation>
    <scope>NUCLEOTIDE SEQUENCE [LARGE SCALE GENOMIC DNA]</scope>
    <source>
        <strain evidence="1 2">Nb-231</strain>
    </source>
</reference>
<evidence type="ECO:0000313" key="2">
    <source>
        <dbReference type="Proteomes" id="UP000003374"/>
    </source>
</evidence>
<keyword evidence="1" id="KW-0548">Nucleotidyltransferase</keyword>
<evidence type="ECO:0000313" key="1">
    <source>
        <dbReference type="EMBL" id="EAR20850.1"/>
    </source>
</evidence>
<dbReference type="Proteomes" id="UP000003374">
    <property type="component" value="Unassembled WGS sequence"/>
</dbReference>
<comment type="caution">
    <text evidence="1">The sequence shown here is derived from an EMBL/GenBank/DDBJ whole genome shotgun (WGS) entry which is preliminary data.</text>
</comment>
<protein>
    <submittedName>
        <fullName evidence="1">DNA polymerase IV</fullName>
        <ecNumber evidence="1">2.7.7.7</ecNumber>
    </submittedName>
</protein>
<keyword evidence="1" id="KW-0808">Transferase</keyword>
<sequence length="57" mass="6617">MISYRKAVPLNALHHRQVDRELAVPVRLVLGIDDFHTEHQAQTAYPPKHLQRHEVPS</sequence>
<dbReference type="RefSeq" id="WP_004999820.1">
    <property type="nucleotide sequence ID" value="NZ_CH672427.1"/>
</dbReference>
<proteinExistence type="predicted"/>
<organism evidence="1 2">
    <name type="scientific">Nitrococcus mobilis Nb-231</name>
    <dbReference type="NCBI Taxonomy" id="314278"/>
    <lineage>
        <taxon>Bacteria</taxon>
        <taxon>Pseudomonadati</taxon>
        <taxon>Pseudomonadota</taxon>
        <taxon>Gammaproteobacteria</taxon>
        <taxon>Chromatiales</taxon>
        <taxon>Ectothiorhodospiraceae</taxon>
        <taxon>Nitrococcus</taxon>
    </lineage>
</organism>